<feature type="compositionally biased region" description="Basic and acidic residues" evidence="1">
    <location>
        <begin position="8"/>
        <end position="31"/>
    </location>
</feature>
<dbReference type="EMBL" id="FUEG01000003">
    <property type="protein sequence ID" value="SJL01034.1"/>
    <property type="molecule type" value="Genomic_DNA"/>
</dbReference>
<evidence type="ECO:0000313" key="2">
    <source>
        <dbReference type="EMBL" id="SJL01034.1"/>
    </source>
</evidence>
<sequence>MARLKKYSTAEERRQAKRESNNHSYSKNRDKTSHRRKEKYRNNKHRQRHTRVSPIKTARAPQPVKEVLSSETPATQPAQRVLTTLRGCSSVVEQRFTALLLKCSVKDFARDLLRDYCTGSDSQMGHAELFSAPLDRVNALQETHAEVMAEFLQADGCSDAYRDLEQLDNRIDSLVKALEDMFCYALEGPAALVQAYNRRTLYWQSL</sequence>
<feature type="region of interest" description="Disordered" evidence="1">
    <location>
        <begin position="1"/>
        <end position="75"/>
    </location>
</feature>
<keyword evidence="3" id="KW-1185">Reference proteome</keyword>
<proteinExistence type="predicted"/>
<reference evidence="3" key="1">
    <citation type="journal article" date="2017" name="Nat. Ecol. Evol.">
        <title>Genome expansion and lineage-specific genetic innovations in the forest pathogenic fungi Armillaria.</title>
        <authorList>
            <person name="Sipos G."/>
            <person name="Prasanna A.N."/>
            <person name="Walter M.C."/>
            <person name="O'Connor E."/>
            <person name="Balint B."/>
            <person name="Krizsan K."/>
            <person name="Kiss B."/>
            <person name="Hess J."/>
            <person name="Varga T."/>
            <person name="Slot J."/>
            <person name="Riley R."/>
            <person name="Boka B."/>
            <person name="Rigling D."/>
            <person name="Barry K."/>
            <person name="Lee J."/>
            <person name="Mihaltcheva S."/>
            <person name="LaButti K."/>
            <person name="Lipzen A."/>
            <person name="Waldron R."/>
            <person name="Moloney N.M."/>
            <person name="Sperisen C."/>
            <person name="Kredics L."/>
            <person name="Vagvoelgyi C."/>
            <person name="Patrignani A."/>
            <person name="Fitzpatrick D."/>
            <person name="Nagy I."/>
            <person name="Doyle S."/>
            <person name="Anderson J.B."/>
            <person name="Grigoriev I.V."/>
            <person name="Gueldener U."/>
            <person name="Muensterkoetter M."/>
            <person name="Nagy L.G."/>
        </authorList>
    </citation>
    <scope>NUCLEOTIDE SEQUENCE [LARGE SCALE GENOMIC DNA]</scope>
    <source>
        <strain evidence="3">C18/9</strain>
    </source>
</reference>
<dbReference type="AlphaFoldDB" id="A0A284QX49"/>
<name>A0A284QX49_ARMOS</name>
<feature type="compositionally biased region" description="Basic residues" evidence="1">
    <location>
        <begin position="32"/>
        <end position="51"/>
    </location>
</feature>
<dbReference type="OrthoDB" id="3122417at2759"/>
<evidence type="ECO:0000313" key="3">
    <source>
        <dbReference type="Proteomes" id="UP000219338"/>
    </source>
</evidence>
<gene>
    <name evidence="2" type="ORF">ARMOST_04350</name>
</gene>
<accession>A0A284QX49</accession>
<evidence type="ECO:0000256" key="1">
    <source>
        <dbReference type="SAM" id="MobiDB-lite"/>
    </source>
</evidence>
<protein>
    <submittedName>
        <fullName evidence="2">Uncharacterized protein</fullName>
    </submittedName>
</protein>
<organism evidence="2 3">
    <name type="scientific">Armillaria ostoyae</name>
    <name type="common">Armillaria root rot fungus</name>
    <dbReference type="NCBI Taxonomy" id="47428"/>
    <lineage>
        <taxon>Eukaryota</taxon>
        <taxon>Fungi</taxon>
        <taxon>Dikarya</taxon>
        <taxon>Basidiomycota</taxon>
        <taxon>Agaricomycotina</taxon>
        <taxon>Agaricomycetes</taxon>
        <taxon>Agaricomycetidae</taxon>
        <taxon>Agaricales</taxon>
        <taxon>Marasmiineae</taxon>
        <taxon>Physalacriaceae</taxon>
        <taxon>Armillaria</taxon>
    </lineage>
</organism>
<dbReference type="Proteomes" id="UP000219338">
    <property type="component" value="Unassembled WGS sequence"/>
</dbReference>